<accession>A0ABV0PJ81</accession>
<feature type="non-terminal residue" evidence="1">
    <location>
        <position position="1"/>
    </location>
</feature>
<evidence type="ECO:0000313" key="1">
    <source>
        <dbReference type="EMBL" id="MEQ2183557.1"/>
    </source>
</evidence>
<name>A0ABV0PJ81_9TELE</name>
<protein>
    <submittedName>
        <fullName evidence="1">Uncharacterized protein</fullName>
    </submittedName>
</protein>
<keyword evidence="2" id="KW-1185">Reference proteome</keyword>
<reference evidence="1 2" key="1">
    <citation type="submission" date="2021-06" db="EMBL/GenBank/DDBJ databases">
        <authorList>
            <person name="Palmer J.M."/>
        </authorList>
    </citation>
    <scope>NUCLEOTIDE SEQUENCE [LARGE SCALE GENOMIC DNA]</scope>
    <source>
        <strain evidence="1 2">GA_2019</strain>
        <tissue evidence="1">Muscle</tissue>
    </source>
</reference>
<feature type="non-terminal residue" evidence="1">
    <location>
        <position position="99"/>
    </location>
</feature>
<dbReference type="Proteomes" id="UP001476798">
    <property type="component" value="Unassembled WGS sequence"/>
</dbReference>
<sequence length="99" mass="10544">LLCCVAECCRSITEPSYADALTRPAGAAGRDLATSALFSLHPTGVGLAVETCIDFSGGAFISVRSSDQLLPGNWRYDNLCVCSTDSSPVQLLWFLIFPL</sequence>
<gene>
    <name evidence="1" type="ORF">GOODEAATRI_033909</name>
</gene>
<organism evidence="1 2">
    <name type="scientific">Goodea atripinnis</name>
    <dbReference type="NCBI Taxonomy" id="208336"/>
    <lineage>
        <taxon>Eukaryota</taxon>
        <taxon>Metazoa</taxon>
        <taxon>Chordata</taxon>
        <taxon>Craniata</taxon>
        <taxon>Vertebrata</taxon>
        <taxon>Euteleostomi</taxon>
        <taxon>Actinopterygii</taxon>
        <taxon>Neopterygii</taxon>
        <taxon>Teleostei</taxon>
        <taxon>Neoteleostei</taxon>
        <taxon>Acanthomorphata</taxon>
        <taxon>Ovalentaria</taxon>
        <taxon>Atherinomorphae</taxon>
        <taxon>Cyprinodontiformes</taxon>
        <taxon>Goodeidae</taxon>
        <taxon>Goodea</taxon>
    </lineage>
</organism>
<dbReference type="EMBL" id="JAHRIO010077601">
    <property type="protein sequence ID" value="MEQ2183557.1"/>
    <property type="molecule type" value="Genomic_DNA"/>
</dbReference>
<proteinExistence type="predicted"/>
<evidence type="ECO:0000313" key="2">
    <source>
        <dbReference type="Proteomes" id="UP001476798"/>
    </source>
</evidence>
<comment type="caution">
    <text evidence="1">The sequence shown here is derived from an EMBL/GenBank/DDBJ whole genome shotgun (WGS) entry which is preliminary data.</text>
</comment>